<evidence type="ECO:0000313" key="5">
    <source>
        <dbReference type="EMBL" id="RZO06565.1"/>
    </source>
</evidence>
<dbReference type="SUPFAM" id="SSF55931">
    <property type="entry name" value="Glutamine synthetase/guanido kinase"/>
    <property type="match status" value="1"/>
</dbReference>
<dbReference type="GO" id="GO:0006542">
    <property type="term" value="P:glutamine biosynthetic process"/>
    <property type="evidence" value="ECO:0007669"/>
    <property type="project" value="InterPro"/>
</dbReference>
<gene>
    <name evidence="5" type="ORF">EVB02_02495</name>
</gene>
<dbReference type="InterPro" id="IPR008146">
    <property type="entry name" value="Gln_synth_cat_dom"/>
</dbReference>
<keyword evidence="1" id="KW-0436">Ligase</keyword>
<proteinExistence type="inferred from homology"/>
<dbReference type="EMBL" id="SHBO01000024">
    <property type="protein sequence ID" value="RZO06565.1"/>
    <property type="molecule type" value="Genomic_DNA"/>
</dbReference>
<dbReference type="PANTHER" id="PTHR43785:SF12">
    <property type="entry name" value="TYPE-1 GLUTAMINE SYNTHETASE 2"/>
    <property type="match status" value="1"/>
</dbReference>
<name>A0A520LLR3_9GAMM</name>
<feature type="domain" description="GS catalytic" evidence="4">
    <location>
        <begin position="116"/>
        <end position="448"/>
    </location>
</feature>
<evidence type="ECO:0000256" key="3">
    <source>
        <dbReference type="RuleBase" id="RU000384"/>
    </source>
</evidence>
<evidence type="ECO:0000259" key="4">
    <source>
        <dbReference type="PROSITE" id="PS51987"/>
    </source>
</evidence>
<evidence type="ECO:0000313" key="6">
    <source>
        <dbReference type="Proteomes" id="UP000318148"/>
    </source>
</evidence>
<evidence type="ECO:0000256" key="1">
    <source>
        <dbReference type="ARBA" id="ARBA00022598"/>
    </source>
</evidence>
<dbReference type="Gene3D" id="3.30.590.10">
    <property type="entry name" value="Glutamine synthetase/guanido kinase, catalytic domain"/>
    <property type="match status" value="1"/>
</dbReference>
<dbReference type="AlphaFoldDB" id="A0A520LLR3"/>
<dbReference type="InterPro" id="IPR036651">
    <property type="entry name" value="Gln_synt_N_sf"/>
</dbReference>
<dbReference type="Pfam" id="PF00120">
    <property type="entry name" value="Gln-synt_C"/>
    <property type="match status" value="1"/>
</dbReference>
<dbReference type="InterPro" id="IPR014746">
    <property type="entry name" value="Gln_synth/guanido_kin_cat_dom"/>
</dbReference>
<evidence type="ECO:0000256" key="2">
    <source>
        <dbReference type="PROSITE-ProRule" id="PRU01331"/>
    </source>
</evidence>
<dbReference type="GO" id="GO:0006598">
    <property type="term" value="P:polyamine catabolic process"/>
    <property type="evidence" value="ECO:0007669"/>
    <property type="project" value="TreeGrafter"/>
</dbReference>
<comment type="caution">
    <text evidence="5">The sequence shown here is derived from an EMBL/GenBank/DDBJ whole genome shotgun (WGS) entry which is preliminary data.</text>
</comment>
<dbReference type="PROSITE" id="PS51987">
    <property type="entry name" value="GS_CATALYTIC"/>
    <property type="match status" value="1"/>
</dbReference>
<accession>A0A520LLR3</accession>
<comment type="similarity">
    <text evidence="2 3">Belongs to the glutamine synthetase family.</text>
</comment>
<dbReference type="SMART" id="SM01230">
    <property type="entry name" value="Gln-synt_C"/>
    <property type="match status" value="1"/>
</dbReference>
<sequence length="448" mass="50193">MIDDTPLKEFLKKYPGIEIFEILLHDLNGVHRGKWLPRSKIESLFSGKIKMPISSCSLDCWGRDQEEIITETGDADGICLPHAHTLRIVPWAKKETGQIIVSMRNQDNTDDYQGDCRAILKKVIDQYKDLQLYPVIACEMEFHVVEIERDGFGMPKHTQKSLDGSPAIGGQVYGIAAMRDAELLMSDIIEAAKVQELPLDGLVTEFSPSQFEINLRHQSCALTACDQSSMLKRLIKSIANKNNCQATFMAKPFDNQVGNGMHIHASILDESGENIFNNGTESGSKILENAVAGCLKHMKEGMAIFAPNINSYRRFAPGCYAPLSPSWGYENRTTAIRIPAGDVSSIRIEHRVSGADANPYLVAATILASALDGIKNKLEPTKAIVGDRSKHSEQLPRFWEESLNIFNDSKFISDYLGVEFQKNFYRCKRQEKTEFDTRAFALEFDAYI</sequence>
<dbReference type="GO" id="GO:0004356">
    <property type="term" value="F:glutamine synthetase activity"/>
    <property type="evidence" value="ECO:0007669"/>
    <property type="project" value="InterPro"/>
</dbReference>
<protein>
    <submittedName>
        <fullName evidence="5">Glutamine synthetase</fullName>
    </submittedName>
</protein>
<reference evidence="5 6" key="1">
    <citation type="submission" date="2019-02" db="EMBL/GenBank/DDBJ databases">
        <title>Prokaryotic population dynamics and viral predation in marine succession experiment using metagenomics: the confinement effect.</title>
        <authorList>
            <person name="Haro-Moreno J.M."/>
            <person name="Rodriguez-Valera F."/>
            <person name="Lopez-Perez M."/>
        </authorList>
    </citation>
    <scope>NUCLEOTIDE SEQUENCE [LARGE SCALE GENOMIC DNA]</scope>
    <source>
        <strain evidence="5">MED-G169</strain>
    </source>
</reference>
<dbReference type="Proteomes" id="UP000318148">
    <property type="component" value="Unassembled WGS sequence"/>
</dbReference>
<organism evidence="5 6">
    <name type="scientific">SAR92 clade bacterium</name>
    <dbReference type="NCBI Taxonomy" id="2315479"/>
    <lineage>
        <taxon>Bacteria</taxon>
        <taxon>Pseudomonadati</taxon>
        <taxon>Pseudomonadota</taxon>
        <taxon>Gammaproteobacteria</taxon>
        <taxon>Cellvibrionales</taxon>
        <taxon>Porticoccaceae</taxon>
        <taxon>SAR92 clade</taxon>
    </lineage>
</organism>
<dbReference type="SUPFAM" id="SSF54368">
    <property type="entry name" value="Glutamine synthetase, N-terminal domain"/>
    <property type="match status" value="1"/>
</dbReference>
<dbReference type="PANTHER" id="PTHR43785">
    <property type="entry name" value="GAMMA-GLUTAMYLPUTRESCINE SYNTHETASE"/>
    <property type="match status" value="1"/>
</dbReference>
<dbReference type="Gene3D" id="3.10.20.70">
    <property type="entry name" value="Glutamine synthetase, N-terminal domain"/>
    <property type="match status" value="1"/>
</dbReference>